<proteinExistence type="predicted"/>
<dbReference type="AlphaFoldDB" id="A0A0F9DMA9"/>
<comment type="caution">
    <text evidence="1">The sequence shown here is derived from an EMBL/GenBank/DDBJ whole genome shotgun (WGS) entry which is preliminary data.</text>
</comment>
<protein>
    <submittedName>
        <fullName evidence="1">Uncharacterized protein</fullName>
    </submittedName>
</protein>
<accession>A0A0F9DMA9</accession>
<name>A0A0F9DMA9_9ZZZZ</name>
<sequence length="75" mass="9116">MIDYIDEMYRDLARDLRRPRKSYEQYPDKSNEYKIMMQDLSRGNAKTIVPNIEFTDESIVQLKDILHTMPRDYLK</sequence>
<evidence type="ECO:0000313" key="1">
    <source>
        <dbReference type="EMBL" id="KKL18826.1"/>
    </source>
</evidence>
<gene>
    <name evidence="1" type="ORF">LCGC14_2471670</name>
</gene>
<organism evidence="1">
    <name type="scientific">marine sediment metagenome</name>
    <dbReference type="NCBI Taxonomy" id="412755"/>
    <lineage>
        <taxon>unclassified sequences</taxon>
        <taxon>metagenomes</taxon>
        <taxon>ecological metagenomes</taxon>
    </lineage>
</organism>
<feature type="non-terminal residue" evidence="1">
    <location>
        <position position="75"/>
    </location>
</feature>
<reference evidence="1" key="1">
    <citation type="journal article" date="2015" name="Nature">
        <title>Complex archaea that bridge the gap between prokaryotes and eukaryotes.</title>
        <authorList>
            <person name="Spang A."/>
            <person name="Saw J.H."/>
            <person name="Jorgensen S.L."/>
            <person name="Zaremba-Niedzwiedzka K."/>
            <person name="Martijn J."/>
            <person name="Lind A.E."/>
            <person name="van Eijk R."/>
            <person name="Schleper C."/>
            <person name="Guy L."/>
            <person name="Ettema T.J."/>
        </authorList>
    </citation>
    <scope>NUCLEOTIDE SEQUENCE</scope>
</reference>
<dbReference type="EMBL" id="LAZR01038720">
    <property type="protein sequence ID" value="KKL18826.1"/>
    <property type="molecule type" value="Genomic_DNA"/>
</dbReference>